<evidence type="ECO:0000313" key="2">
    <source>
        <dbReference type="Proteomes" id="UP001196413"/>
    </source>
</evidence>
<dbReference type="EMBL" id="JAHQIW010004571">
    <property type="protein sequence ID" value="KAJ1362963.1"/>
    <property type="molecule type" value="Genomic_DNA"/>
</dbReference>
<organism evidence="1 2">
    <name type="scientific">Parelaphostrongylus tenuis</name>
    <name type="common">Meningeal worm</name>
    <dbReference type="NCBI Taxonomy" id="148309"/>
    <lineage>
        <taxon>Eukaryota</taxon>
        <taxon>Metazoa</taxon>
        <taxon>Ecdysozoa</taxon>
        <taxon>Nematoda</taxon>
        <taxon>Chromadorea</taxon>
        <taxon>Rhabditida</taxon>
        <taxon>Rhabditina</taxon>
        <taxon>Rhabditomorpha</taxon>
        <taxon>Strongyloidea</taxon>
        <taxon>Metastrongylidae</taxon>
        <taxon>Parelaphostrongylus</taxon>
    </lineage>
</organism>
<keyword evidence="2" id="KW-1185">Reference proteome</keyword>
<dbReference type="AlphaFoldDB" id="A0AAD5MUH8"/>
<proteinExistence type="predicted"/>
<dbReference type="Proteomes" id="UP001196413">
    <property type="component" value="Unassembled WGS sequence"/>
</dbReference>
<reference evidence="1" key="1">
    <citation type="submission" date="2021-06" db="EMBL/GenBank/DDBJ databases">
        <title>Parelaphostrongylus tenuis whole genome reference sequence.</title>
        <authorList>
            <person name="Garwood T.J."/>
            <person name="Larsen P.A."/>
            <person name="Fountain-Jones N.M."/>
            <person name="Garbe J.R."/>
            <person name="Macchietto M.G."/>
            <person name="Kania S.A."/>
            <person name="Gerhold R.W."/>
            <person name="Richards J.E."/>
            <person name="Wolf T.M."/>
        </authorList>
    </citation>
    <scope>NUCLEOTIDE SEQUENCE</scope>
    <source>
        <strain evidence="1">MNPRO001-30</strain>
        <tissue evidence="1">Meninges</tissue>
    </source>
</reference>
<gene>
    <name evidence="1" type="ORF">KIN20_022701</name>
</gene>
<sequence>MECRNDLLTLGTFSRKERVPQLETQLPMMFLDQLPMFVQIPPWIPLALRLN</sequence>
<evidence type="ECO:0000313" key="1">
    <source>
        <dbReference type="EMBL" id="KAJ1362963.1"/>
    </source>
</evidence>
<name>A0AAD5MUH8_PARTN</name>
<accession>A0AAD5MUH8</accession>
<protein>
    <submittedName>
        <fullName evidence="1">Uncharacterized protein</fullName>
    </submittedName>
</protein>
<comment type="caution">
    <text evidence="1">The sequence shown here is derived from an EMBL/GenBank/DDBJ whole genome shotgun (WGS) entry which is preliminary data.</text>
</comment>